<name>A0AAV9XC43_9PEZI</name>
<keyword evidence="3" id="KW-1185">Reference proteome</keyword>
<reference evidence="2 3" key="1">
    <citation type="submission" date="2019-10" db="EMBL/GenBank/DDBJ databases">
        <authorList>
            <person name="Palmer J.M."/>
        </authorList>
    </citation>
    <scope>NUCLEOTIDE SEQUENCE [LARGE SCALE GENOMIC DNA]</scope>
    <source>
        <strain evidence="2 3">TWF694</strain>
    </source>
</reference>
<sequence>MMMESAIDFVEEGGEAEEEWEGAREEIDSDATISDVNIERSDHDEEMKKNRNVETDSFPFDIEAAIGELFEEHARGRLERHQSQENLPNVVPTSAFHHM</sequence>
<comment type="caution">
    <text evidence="2">The sequence shown here is derived from an EMBL/GenBank/DDBJ whole genome shotgun (WGS) entry which is preliminary data.</text>
</comment>
<dbReference type="Proteomes" id="UP001365542">
    <property type="component" value="Unassembled WGS sequence"/>
</dbReference>
<dbReference type="AlphaFoldDB" id="A0AAV9XC43"/>
<dbReference type="EMBL" id="JAVHJO010000006">
    <property type="protein sequence ID" value="KAK6539359.1"/>
    <property type="molecule type" value="Genomic_DNA"/>
</dbReference>
<feature type="region of interest" description="Disordered" evidence="1">
    <location>
        <begin position="77"/>
        <end position="99"/>
    </location>
</feature>
<organism evidence="2 3">
    <name type="scientific">Orbilia ellipsospora</name>
    <dbReference type="NCBI Taxonomy" id="2528407"/>
    <lineage>
        <taxon>Eukaryota</taxon>
        <taxon>Fungi</taxon>
        <taxon>Dikarya</taxon>
        <taxon>Ascomycota</taxon>
        <taxon>Pezizomycotina</taxon>
        <taxon>Orbiliomycetes</taxon>
        <taxon>Orbiliales</taxon>
        <taxon>Orbiliaceae</taxon>
        <taxon>Orbilia</taxon>
    </lineage>
</organism>
<evidence type="ECO:0000256" key="1">
    <source>
        <dbReference type="SAM" id="MobiDB-lite"/>
    </source>
</evidence>
<feature type="region of interest" description="Disordered" evidence="1">
    <location>
        <begin position="1"/>
        <end position="33"/>
    </location>
</feature>
<protein>
    <submittedName>
        <fullName evidence="2">Uncharacterized protein</fullName>
    </submittedName>
</protein>
<proteinExistence type="predicted"/>
<feature type="compositionally biased region" description="Acidic residues" evidence="1">
    <location>
        <begin position="9"/>
        <end position="20"/>
    </location>
</feature>
<accession>A0AAV9XC43</accession>
<evidence type="ECO:0000313" key="3">
    <source>
        <dbReference type="Proteomes" id="UP001365542"/>
    </source>
</evidence>
<gene>
    <name evidence="2" type="ORF">TWF694_009589</name>
</gene>
<evidence type="ECO:0000313" key="2">
    <source>
        <dbReference type="EMBL" id="KAK6539359.1"/>
    </source>
</evidence>